<dbReference type="GO" id="GO:0006308">
    <property type="term" value="P:DNA catabolic process"/>
    <property type="evidence" value="ECO:0007669"/>
    <property type="project" value="InterPro"/>
</dbReference>
<reference evidence="15" key="1">
    <citation type="submission" date="2025-08" db="UniProtKB">
        <authorList>
            <consortium name="RefSeq"/>
        </authorList>
    </citation>
    <scope>IDENTIFICATION</scope>
</reference>
<evidence type="ECO:0000256" key="12">
    <source>
        <dbReference type="SAM" id="SignalP"/>
    </source>
</evidence>
<organism evidence="14 15">
    <name type="scientific">Betta splendens</name>
    <name type="common">Siamese fighting fish</name>
    <dbReference type="NCBI Taxonomy" id="158456"/>
    <lineage>
        <taxon>Eukaryota</taxon>
        <taxon>Metazoa</taxon>
        <taxon>Chordata</taxon>
        <taxon>Craniata</taxon>
        <taxon>Vertebrata</taxon>
        <taxon>Euteleostomi</taxon>
        <taxon>Actinopterygii</taxon>
        <taxon>Neopterygii</taxon>
        <taxon>Teleostei</taxon>
        <taxon>Neoteleostei</taxon>
        <taxon>Acanthomorphata</taxon>
        <taxon>Anabantaria</taxon>
        <taxon>Anabantiformes</taxon>
        <taxon>Anabantoidei</taxon>
        <taxon>Osphronemidae</taxon>
        <taxon>Betta</taxon>
    </lineage>
</organism>
<evidence type="ECO:0000256" key="8">
    <source>
        <dbReference type="ARBA" id="ARBA00023157"/>
    </source>
</evidence>
<feature type="chain" id="PRO_5028380137" description="Deoxyribonuclease" evidence="12">
    <location>
        <begin position="20"/>
        <end position="315"/>
    </location>
</feature>
<evidence type="ECO:0000256" key="3">
    <source>
        <dbReference type="ARBA" id="ARBA00022722"/>
    </source>
</evidence>
<evidence type="ECO:0000256" key="5">
    <source>
        <dbReference type="ARBA" id="ARBA00022759"/>
    </source>
</evidence>
<dbReference type="GO" id="GO:0005783">
    <property type="term" value="C:endoplasmic reticulum"/>
    <property type="evidence" value="ECO:0007669"/>
    <property type="project" value="UniProtKB-SubCell"/>
</dbReference>
<dbReference type="InParanoid" id="A0A6P7N264"/>
<dbReference type="Proteomes" id="UP000515150">
    <property type="component" value="Chromosome 7"/>
</dbReference>
<keyword evidence="8 11" id="KW-1015">Disulfide bond</keyword>
<dbReference type="OrthoDB" id="10061407at2759"/>
<keyword evidence="6 10" id="KW-0378">Hydrolase</keyword>
<dbReference type="GO" id="GO:0003677">
    <property type="term" value="F:DNA binding"/>
    <property type="evidence" value="ECO:0007669"/>
    <property type="project" value="TreeGrafter"/>
</dbReference>
<keyword evidence="14" id="KW-1185">Reference proteome</keyword>
<dbReference type="KEGG" id="bspl:114859488"/>
<keyword evidence="3 10" id="KW-0540">Nuclease</keyword>
<dbReference type="PRINTS" id="PR00130">
    <property type="entry name" value="DNASEI"/>
</dbReference>
<evidence type="ECO:0000259" key="13">
    <source>
        <dbReference type="Pfam" id="PF03372"/>
    </source>
</evidence>
<dbReference type="InterPro" id="IPR016202">
    <property type="entry name" value="DNase_I"/>
</dbReference>
<evidence type="ECO:0000256" key="2">
    <source>
        <dbReference type="ARBA" id="ARBA00007359"/>
    </source>
</evidence>
<keyword evidence="4 12" id="KW-0732">Signal</keyword>
<dbReference type="Gene3D" id="3.60.10.10">
    <property type="entry name" value="Endonuclease/exonuclease/phosphatase"/>
    <property type="match status" value="1"/>
</dbReference>
<dbReference type="PANTHER" id="PTHR11371:SF28">
    <property type="entry name" value="DEOXYRIBONUCLEASE-1-LIKE 1"/>
    <property type="match status" value="1"/>
</dbReference>
<gene>
    <name evidence="15" type="primary">LOC114859488</name>
</gene>
<sequence length="315" mass="35712">MRRPPPTLLLFLLLALVLGREVVTGFKICSYNLQGFGPKKAANYRVLHTMTRVVSRCDICLLQNVIDPDGKAMKNLLSVLNRRGFRYERNRFVAVTSKGLGNASDDMQQYVYIYRSQVVTASSMYQYSSKKVFLRDPFVVRFKSNKTDIKDFILVPLHSDPDNVVTEVDKLYDVFVDVSQKWNNTNVMFLGDFHTACGYITRMDKRNIRLFTNSSFIWMIKDRDDTTVDSKAACAYDRIVVYGGTFLKAIEPFSAKAFNFGEHFKLSMAKVLEVSDHLPVEVTLKGAAPLLQATPLLVLGVWVVLQSFLSASVLL</sequence>
<keyword evidence="9" id="KW-0325">Glycoprotein</keyword>
<proteinExistence type="inferred from homology"/>
<dbReference type="GO" id="GO:0004530">
    <property type="term" value="F:deoxyribonuclease I activity"/>
    <property type="evidence" value="ECO:0007669"/>
    <property type="project" value="TreeGrafter"/>
</dbReference>
<dbReference type="PIRSF" id="PIRSF000988">
    <property type="entry name" value="DNase_I_euk"/>
    <property type="match status" value="1"/>
</dbReference>
<evidence type="ECO:0000256" key="6">
    <source>
        <dbReference type="ARBA" id="ARBA00022801"/>
    </source>
</evidence>
<feature type="signal peptide" evidence="12">
    <location>
        <begin position="1"/>
        <end position="19"/>
    </location>
</feature>
<dbReference type="RefSeq" id="XP_029013516.1">
    <property type="nucleotide sequence ID" value="XM_029157683.3"/>
</dbReference>
<evidence type="ECO:0000256" key="9">
    <source>
        <dbReference type="ARBA" id="ARBA00023180"/>
    </source>
</evidence>
<dbReference type="Pfam" id="PF03372">
    <property type="entry name" value="Exo_endo_phos"/>
    <property type="match status" value="1"/>
</dbReference>
<dbReference type="GeneID" id="114859488"/>
<comment type="similarity">
    <text evidence="2 10">Belongs to the DNase I family.</text>
</comment>
<evidence type="ECO:0000256" key="1">
    <source>
        <dbReference type="ARBA" id="ARBA00004240"/>
    </source>
</evidence>
<dbReference type="PANTHER" id="PTHR11371">
    <property type="entry name" value="DEOXYRIBONUCLEASE"/>
    <property type="match status" value="1"/>
</dbReference>
<evidence type="ECO:0000313" key="14">
    <source>
        <dbReference type="Proteomes" id="UP000515150"/>
    </source>
</evidence>
<dbReference type="GO" id="GO:0005634">
    <property type="term" value="C:nucleus"/>
    <property type="evidence" value="ECO:0007669"/>
    <property type="project" value="TreeGrafter"/>
</dbReference>
<feature type="disulfide bond" description="Essential for enzymatic activity" evidence="11">
    <location>
        <begin position="197"/>
        <end position="234"/>
    </location>
</feature>
<dbReference type="AlphaFoldDB" id="A0A6P7N264"/>
<keyword evidence="5 10" id="KW-0255">Endonuclease</keyword>
<name>A0A6P7N264_BETSP</name>
<feature type="domain" description="Endonuclease/exonuclease/phosphatase" evidence="13">
    <location>
        <begin position="29"/>
        <end position="277"/>
    </location>
</feature>
<keyword evidence="7" id="KW-0256">Endoplasmic reticulum</keyword>
<dbReference type="SMART" id="SM00476">
    <property type="entry name" value="DNaseIc"/>
    <property type="match status" value="1"/>
</dbReference>
<accession>A0A6P7N264</accession>
<protein>
    <recommendedName>
        <fullName evidence="10">Deoxyribonuclease</fullName>
    </recommendedName>
</protein>
<evidence type="ECO:0000313" key="15">
    <source>
        <dbReference type="RefSeq" id="XP_029013516.1"/>
    </source>
</evidence>
<dbReference type="SUPFAM" id="SSF56219">
    <property type="entry name" value="DNase I-like"/>
    <property type="match status" value="1"/>
</dbReference>
<comment type="subcellular location">
    <subcellularLocation>
        <location evidence="1">Endoplasmic reticulum</location>
    </subcellularLocation>
</comment>
<evidence type="ECO:0000256" key="7">
    <source>
        <dbReference type="ARBA" id="ARBA00022824"/>
    </source>
</evidence>
<dbReference type="InterPro" id="IPR036691">
    <property type="entry name" value="Endo/exonu/phosph_ase_sf"/>
</dbReference>
<evidence type="ECO:0000256" key="10">
    <source>
        <dbReference type="PIRNR" id="PIRNR000988"/>
    </source>
</evidence>
<evidence type="ECO:0000256" key="11">
    <source>
        <dbReference type="PIRSR" id="PIRSR000988-2"/>
    </source>
</evidence>
<evidence type="ECO:0000256" key="4">
    <source>
        <dbReference type="ARBA" id="ARBA00022729"/>
    </source>
</evidence>
<dbReference type="InterPro" id="IPR005135">
    <property type="entry name" value="Endo/exonuclease/phosphatase"/>
</dbReference>